<dbReference type="RefSeq" id="WP_382181799.1">
    <property type="nucleotide sequence ID" value="NZ_JALIQP010000001.1"/>
</dbReference>
<proteinExistence type="predicted"/>
<dbReference type="SUPFAM" id="SSF56003">
    <property type="entry name" value="Molybdenum cofactor-binding domain"/>
    <property type="match status" value="1"/>
</dbReference>
<dbReference type="SUPFAM" id="SSF54665">
    <property type="entry name" value="CO dehydrogenase molybdoprotein N-domain-like"/>
    <property type="match status" value="1"/>
</dbReference>
<dbReference type="Pfam" id="PF20256">
    <property type="entry name" value="MoCoBD_2"/>
    <property type="match status" value="1"/>
</dbReference>
<dbReference type="InterPro" id="IPR016208">
    <property type="entry name" value="Ald_Oxase/xanthine_DH-like"/>
</dbReference>
<dbReference type="Proteomes" id="UP001595898">
    <property type="component" value="Unassembled WGS sequence"/>
</dbReference>
<dbReference type="InterPro" id="IPR008274">
    <property type="entry name" value="AldOxase/xan_DH_MoCoBD1"/>
</dbReference>
<sequence length="834" mass="90950">MEEIEREEPPGVDASEDVAASGDAADTEASADEANAEESPVEWDEPENNRKPRAERVNLTTDVEKDDARKIVTGEARYTADYSRRFPDLAHGTVVRSEIAHGYVTAIDTSDAEAIEGVYAVVTPRDDVVPDTLYSSSGQSYPEPSPWDMRVLRRHVRFVGDPIAAVAAETSEIADRAARAIDVEYEEREDVFDVEAALEPDAPRLFEDDEVENAQSGADYGRNLESHFEGEIGDVEAAFDRDDVRIHETELETPYQSHCVPEPHTTIAYTDEDGRYTFITATQVPNHTRRQLAHVFDVPIRDVRVEKPSVGAGFGAKQEMAIEPITFALHLAADRPVKLEMTRREEFYALRSRHPMDLTMRSAVTEDGTIVAMDLYARSNAGAYGTHGMTVASNVGTKALPLYPRVPNVRFEGDVVHTNLPMGAAMRGYGAPQGHFAVEAHLDEVARDLGVDPIEFKRNHAIRTGDLDDVSTILKDDDRFARRIRSCGLRECIDRGKDAIGWDEIEQPDEDHLHRGVGMAICAQGSGVAGRELGAAKLKMNEDGSFHLHVGGVDTGTGNDTMFSQVAAEVLGCGPDDIVVTSSDTDVTPFDYGSYASSTTYISGTAVKKAAEDTKERIRYWGSKLLEESESNLETEGGEVYSEATGASVSLEEIGYEATYGHDEREQIMGDGHHSTDESPPPFGAQFVDVTVDEETGEFELNELVYAADCGVAINPPLAEGQVEGGQHMSLEYATSGGLEFDDEGNPQTTGFRQYGMPRTTDHPPMETILVETHEPTGPFGAKSIGELPTNGIPPALSNAIRDAVGVRLTSLPITSEDVKAAIDRRGAENYSSN</sequence>
<protein>
    <submittedName>
        <fullName evidence="5">Xanthine dehydrogenase family protein molybdopterin-binding subunit</fullName>
    </submittedName>
</protein>
<feature type="domain" description="Aldehyde oxidase/xanthine dehydrogenase a/b hammerhead" evidence="4">
    <location>
        <begin position="73"/>
        <end position="189"/>
    </location>
</feature>
<keyword evidence="1" id="KW-0500">Molybdenum</keyword>
<feature type="region of interest" description="Disordered" evidence="3">
    <location>
        <begin position="1"/>
        <end position="61"/>
    </location>
</feature>
<dbReference type="Pfam" id="PF01315">
    <property type="entry name" value="Ald_Xan_dh_C"/>
    <property type="match status" value="1"/>
</dbReference>
<dbReference type="AlphaFoldDB" id="A0ABD5PLJ2"/>
<keyword evidence="2" id="KW-0560">Oxidoreductase</keyword>
<evidence type="ECO:0000256" key="3">
    <source>
        <dbReference type="SAM" id="MobiDB-lite"/>
    </source>
</evidence>
<feature type="compositionally biased region" description="Acidic residues" evidence="3">
    <location>
        <begin position="25"/>
        <end position="46"/>
    </location>
</feature>
<evidence type="ECO:0000259" key="4">
    <source>
        <dbReference type="SMART" id="SM01008"/>
    </source>
</evidence>
<dbReference type="InterPro" id="IPR036856">
    <property type="entry name" value="Ald_Oxase/Xan_DH_a/b_sf"/>
</dbReference>
<dbReference type="GO" id="GO:0016491">
    <property type="term" value="F:oxidoreductase activity"/>
    <property type="evidence" value="ECO:0007669"/>
    <property type="project" value="UniProtKB-KW"/>
</dbReference>
<accession>A0ABD5PLJ2</accession>
<reference evidence="5 6" key="1">
    <citation type="journal article" date="2019" name="Int. J. Syst. Evol. Microbiol.">
        <title>The Global Catalogue of Microorganisms (GCM) 10K type strain sequencing project: providing services to taxonomists for standard genome sequencing and annotation.</title>
        <authorList>
            <consortium name="The Broad Institute Genomics Platform"/>
            <consortium name="The Broad Institute Genome Sequencing Center for Infectious Disease"/>
            <person name="Wu L."/>
            <person name="Ma J."/>
        </authorList>
    </citation>
    <scope>NUCLEOTIDE SEQUENCE [LARGE SCALE GENOMIC DNA]</scope>
    <source>
        <strain evidence="5 6">WLHS5</strain>
    </source>
</reference>
<evidence type="ECO:0000256" key="2">
    <source>
        <dbReference type="ARBA" id="ARBA00023002"/>
    </source>
</evidence>
<evidence type="ECO:0000313" key="6">
    <source>
        <dbReference type="Proteomes" id="UP001595898"/>
    </source>
</evidence>
<dbReference type="InterPro" id="IPR046867">
    <property type="entry name" value="AldOxase/xan_DH_MoCoBD2"/>
</dbReference>
<comment type="caution">
    <text evidence="5">The sequence shown here is derived from an EMBL/GenBank/DDBJ whole genome shotgun (WGS) entry which is preliminary data.</text>
</comment>
<dbReference type="PANTHER" id="PTHR11908">
    <property type="entry name" value="XANTHINE DEHYDROGENASE"/>
    <property type="match status" value="1"/>
</dbReference>
<dbReference type="EMBL" id="JBHSFA010000002">
    <property type="protein sequence ID" value="MFC4541444.1"/>
    <property type="molecule type" value="Genomic_DNA"/>
</dbReference>
<gene>
    <name evidence="5" type="ORF">ACFO5R_05830</name>
</gene>
<organism evidence="5 6">
    <name type="scientific">Halosolutus amylolyticus</name>
    <dbReference type="NCBI Taxonomy" id="2932267"/>
    <lineage>
        <taxon>Archaea</taxon>
        <taxon>Methanobacteriati</taxon>
        <taxon>Methanobacteriota</taxon>
        <taxon>Stenosarchaea group</taxon>
        <taxon>Halobacteria</taxon>
        <taxon>Halobacteriales</taxon>
        <taxon>Natrialbaceae</taxon>
        <taxon>Halosolutus</taxon>
    </lineage>
</organism>
<name>A0ABD5PLJ2_9EURY</name>
<dbReference type="InterPro" id="IPR037165">
    <property type="entry name" value="AldOxase/xan_DH_Mopterin-bd_sf"/>
</dbReference>
<keyword evidence="6" id="KW-1185">Reference proteome</keyword>
<feature type="compositionally biased region" description="Basic and acidic residues" evidence="3">
    <location>
        <begin position="47"/>
        <end position="61"/>
    </location>
</feature>
<evidence type="ECO:0000256" key="1">
    <source>
        <dbReference type="ARBA" id="ARBA00022505"/>
    </source>
</evidence>
<evidence type="ECO:0000313" key="5">
    <source>
        <dbReference type="EMBL" id="MFC4541444.1"/>
    </source>
</evidence>
<dbReference type="Gene3D" id="3.90.1170.50">
    <property type="entry name" value="Aldehyde oxidase/xanthine dehydrogenase, a/b hammerhead"/>
    <property type="match status" value="1"/>
</dbReference>
<dbReference type="Pfam" id="PF02738">
    <property type="entry name" value="MoCoBD_1"/>
    <property type="match status" value="1"/>
</dbReference>
<dbReference type="InterPro" id="IPR000674">
    <property type="entry name" value="Ald_Oxase/Xan_DH_a/b"/>
</dbReference>
<dbReference type="Gene3D" id="3.30.365.10">
    <property type="entry name" value="Aldehyde oxidase/xanthine dehydrogenase, molybdopterin binding domain"/>
    <property type="match status" value="4"/>
</dbReference>
<dbReference type="SMART" id="SM01008">
    <property type="entry name" value="Ald_Xan_dh_C"/>
    <property type="match status" value="1"/>
</dbReference>
<dbReference type="PANTHER" id="PTHR11908:SF132">
    <property type="entry name" value="ALDEHYDE OXIDASE 1-RELATED"/>
    <property type="match status" value="1"/>
</dbReference>